<proteinExistence type="predicted"/>
<protein>
    <recommendedName>
        <fullName evidence="3">WXG100 family type VII secretion target</fullName>
    </recommendedName>
</protein>
<reference evidence="1" key="1">
    <citation type="submission" date="2022-11" db="EMBL/GenBank/DDBJ databases">
        <authorList>
            <person name="Mo P."/>
        </authorList>
    </citation>
    <scope>NUCLEOTIDE SEQUENCE</scope>
    <source>
        <strain evidence="1">HUAS 11-8</strain>
    </source>
</reference>
<gene>
    <name evidence="1" type="ORF">ORV05_08765</name>
</gene>
<dbReference type="InterPro" id="IPR036689">
    <property type="entry name" value="ESAT-6-like_sf"/>
</dbReference>
<accession>A0ABY7BAF5</accession>
<dbReference type="Gene3D" id="1.10.287.1060">
    <property type="entry name" value="ESAT-6-like"/>
    <property type="match status" value="1"/>
</dbReference>
<evidence type="ECO:0008006" key="3">
    <source>
        <dbReference type="Google" id="ProtNLM"/>
    </source>
</evidence>
<dbReference type="RefSeq" id="WP_268757941.1">
    <property type="nucleotide sequence ID" value="NZ_CP113836.1"/>
</dbReference>
<dbReference type="EMBL" id="CP113836">
    <property type="protein sequence ID" value="WAL67846.1"/>
    <property type="molecule type" value="Genomic_DNA"/>
</dbReference>
<dbReference type="SUPFAM" id="SSF140453">
    <property type="entry name" value="EsxAB dimer-like"/>
    <property type="match status" value="1"/>
</dbReference>
<dbReference type="Proteomes" id="UP001163203">
    <property type="component" value="Chromosome"/>
</dbReference>
<keyword evidence="2" id="KW-1185">Reference proteome</keyword>
<evidence type="ECO:0000313" key="1">
    <source>
        <dbReference type="EMBL" id="WAL67846.1"/>
    </source>
</evidence>
<evidence type="ECO:0000313" key="2">
    <source>
        <dbReference type="Proteomes" id="UP001163203"/>
    </source>
</evidence>
<sequence>MTTFDRINGDPDQMRQVAASWSQAYQDVESGNSGVNASASGLAGSWLGGGGRQHQIVELARFERVRKHVTTGNGMVDAMTLSSNKYFDYDSDVSQRVGSVGDFGIDGGKISDAMGTIA</sequence>
<organism evidence="1 2">
    <name type="scientific">Amycolatopsis cynarae</name>
    <dbReference type="NCBI Taxonomy" id="2995223"/>
    <lineage>
        <taxon>Bacteria</taxon>
        <taxon>Bacillati</taxon>
        <taxon>Actinomycetota</taxon>
        <taxon>Actinomycetes</taxon>
        <taxon>Pseudonocardiales</taxon>
        <taxon>Pseudonocardiaceae</taxon>
        <taxon>Amycolatopsis</taxon>
    </lineage>
</organism>
<name>A0ABY7BAF5_9PSEU</name>